<feature type="region of interest" description="Disordered" evidence="5">
    <location>
        <begin position="1"/>
        <end position="32"/>
    </location>
</feature>
<keyword evidence="4 6" id="KW-0472">Membrane</keyword>
<organism evidence="7 8">
    <name type="scientific">Dreissena polymorpha</name>
    <name type="common">Zebra mussel</name>
    <name type="synonym">Mytilus polymorpha</name>
    <dbReference type="NCBI Taxonomy" id="45954"/>
    <lineage>
        <taxon>Eukaryota</taxon>
        <taxon>Metazoa</taxon>
        <taxon>Spiralia</taxon>
        <taxon>Lophotrochozoa</taxon>
        <taxon>Mollusca</taxon>
        <taxon>Bivalvia</taxon>
        <taxon>Autobranchia</taxon>
        <taxon>Heteroconchia</taxon>
        <taxon>Euheterodonta</taxon>
        <taxon>Imparidentia</taxon>
        <taxon>Neoheterodontei</taxon>
        <taxon>Myida</taxon>
        <taxon>Dreissenoidea</taxon>
        <taxon>Dreissenidae</taxon>
        <taxon>Dreissena</taxon>
    </lineage>
</organism>
<dbReference type="InterPro" id="IPR050579">
    <property type="entry name" value="PMP-22/EMP/MP20-like"/>
</dbReference>
<feature type="region of interest" description="Disordered" evidence="5">
    <location>
        <begin position="365"/>
        <end position="385"/>
    </location>
</feature>
<accession>A0A9D4GPC4</accession>
<evidence type="ECO:0000256" key="1">
    <source>
        <dbReference type="ARBA" id="ARBA00004141"/>
    </source>
</evidence>
<sequence>MRRSPQKQHSQDESRHLLTPQSSEDQVDDKFTRKAARKFRCASTEVYEHPVRQNDNNSDTDFSYLTKSVDSAGTRSRALFRQRRITEHDLQSDSCATDVRVTQSKLGESYSRVRIKQAADHPDDFSSNDATKSPIPRTQLIDPEGNIVGPGTRRQLPSVPGEKQRTARQPSVGSRALSETNSSYRQKVRALQWNVRDFRSDSDEERARKSTSPMYFTFEHKYSSDVTLPLPTGRECNISDNIYKSRVSRVPIEVNAIELTQIDSKRTDLTDAADYKSQYKEKFRVKTNLGDTSAPVHYTALKDTGCDSDRKKTVAFDVKTDERISDTSFTTQLALMSGELVKPEQLLQHDGNFLSVDPRNPRATAIDRQSRLHNQSSTETSGLGETIASNFSSQESVLNENGSRSTCIARPSTCEDLGIDLSEDTTNSLHGGNNTFGTKTIDSDNIIYHANKQRKSSNLQYIATEGIHTEPIIQTAYSHLASGVSSNIISQEGSEKEAAECEMKQLVEIKLPTDSFKVGVYKTPIDFRGDDVKKPESLRVQSAMLGPNFDDLFRQSQTLTAQQTVGLRLDQIDHEWNRQQKRSSSMRSRSSQGSFRSRSGSKKRFLSERTSQWMKWGADRRASYRKKIEKLANQPQAPRASTPVKKARHEGLIFVHPDLEHKYITEEEINYIKRQRHERMQAYIVTDKKKRKRTNHHDHYGLHNLAPGDLMTLSRFWEHKMFVRSRYMSVLLSITATILLVIGLCISPWVVYPSPEQSTRTRSIPALDIKEGLWSKCVPHWRGTSIEKICGSSGLQRGWQKGVIGLMIFSASVGFGAAILAICGVCTSPLPKKIYFFHSAGEIFFVCALSSTIALIIYAVAMSTDSTFASYSFGSGFGLGWAGTAFFYAAAFCMSLDELVRESAQNRCCRYIFWRSRTSEPENTHPV</sequence>
<protein>
    <submittedName>
        <fullName evidence="7">Uncharacterized protein</fullName>
    </submittedName>
</protein>
<feature type="region of interest" description="Disordered" evidence="5">
    <location>
        <begin position="576"/>
        <end position="606"/>
    </location>
</feature>
<dbReference type="GO" id="GO:0005886">
    <property type="term" value="C:plasma membrane"/>
    <property type="evidence" value="ECO:0007669"/>
    <property type="project" value="TreeGrafter"/>
</dbReference>
<evidence type="ECO:0000313" key="7">
    <source>
        <dbReference type="EMBL" id="KAH3817577.1"/>
    </source>
</evidence>
<comment type="caution">
    <text evidence="7">The sequence shown here is derived from an EMBL/GenBank/DDBJ whole genome shotgun (WGS) entry which is preliminary data.</text>
</comment>
<dbReference type="PANTHER" id="PTHR10671:SF108">
    <property type="entry name" value="CLAUDIN FAMILY PROTEIN-RELATED"/>
    <property type="match status" value="1"/>
</dbReference>
<reference evidence="7" key="2">
    <citation type="submission" date="2020-11" db="EMBL/GenBank/DDBJ databases">
        <authorList>
            <person name="McCartney M.A."/>
            <person name="Auch B."/>
            <person name="Kono T."/>
            <person name="Mallez S."/>
            <person name="Becker A."/>
            <person name="Gohl D.M."/>
            <person name="Silverstein K.A.T."/>
            <person name="Koren S."/>
            <person name="Bechman K.B."/>
            <person name="Herman A."/>
            <person name="Abrahante J.E."/>
            <person name="Garbe J."/>
        </authorList>
    </citation>
    <scope>NUCLEOTIDE SEQUENCE</scope>
    <source>
        <strain evidence="7">Duluth1</strain>
        <tissue evidence="7">Whole animal</tissue>
    </source>
</reference>
<keyword evidence="8" id="KW-1185">Reference proteome</keyword>
<dbReference type="AlphaFoldDB" id="A0A9D4GPC4"/>
<evidence type="ECO:0000313" key="8">
    <source>
        <dbReference type="Proteomes" id="UP000828390"/>
    </source>
</evidence>
<reference evidence="7" key="1">
    <citation type="journal article" date="2019" name="bioRxiv">
        <title>The Genome of the Zebra Mussel, Dreissena polymorpha: A Resource for Invasive Species Research.</title>
        <authorList>
            <person name="McCartney M.A."/>
            <person name="Auch B."/>
            <person name="Kono T."/>
            <person name="Mallez S."/>
            <person name="Zhang Y."/>
            <person name="Obille A."/>
            <person name="Becker A."/>
            <person name="Abrahante J.E."/>
            <person name="Garbe J."/>
            <person name="Badalamenti J.P."/>
            <person name="Herman A."/>
            <person name="Mangelson H."/>
            <person name="Liachko I."/>
            <person name="Sullivan S."/>
            <person name="Sone E.D."/>
            <person name="Koren S."/>
            <person name="Silverstein K.A.T."/>
            <person name="Beckman K.B."/>
            <person name="Gohl D.M."/>
        </authorList>
    </citation>
    <scope>NUCLEOTIDE SEQUENCE</scope>
    <source>
        <strain evidence="7">Duluth1</strain>
        <tissue evidence="7">Whole animal</tissue>
    </source>
</reference>
<gene>
    <name evidence="7" type="ORF">DPMN_119116</name>
</gene>
<dbReference type="EMBL" id="JAIWYP010000005">
    <property type="protein sequence ID" value="KAH3817577.1"/>
    <property type="molecule type" value="Genomic_DNA"/>
</dbReference>
<evidence type="ECO:0000256" key="2">
    <source>
        <dbReference type="ARBA" id="ARBA00022692"/>
    </source>
</evidence>
<keyword evidence="2 6" id="KW-0812">Transmembrane</keyword>
<feature type="transmembrane region" description="Helical" evidence="6">
    <location>
        <begin position="730"/>
        <end position="752"/>
    </location>
</feature>
<dbReference type="Gene3D" id="1.20.140.150">
    <property type="match status" value="1"/>
</dbReference>
<comment type="subcellular location">
    <subcellularLocation>
        <location evidence="1">Membrane</location>
        <topology evidence="1">Multi-pass membrane protein</topology>
    </subcellularLocation>
</comment>
<feature type="compositionally biased region" description="Polar residues" evidence="5">
    <location>
        <begin position="167"/>
        <end position="183"/>
    </location>
</feature>
<dbReference type="Proteomes" id="UP000828390">
    <property type="component" value="Unassembled WGS sequence"/>
</dbReference>
<feature type="transmembrane region" description="Helical" evidence="6">
    <location>
        <begin position="873"/>
        <end position="896"/>
    </location>
</feature>
<feature type="transmembrane region" description="Helical" evidence="6">
    <location>
        <begin position="803"/>
        <end position="823"/>
    </location>
</feature>
<name>A0A9D4GPC4_DREPO</name>
<feature type="region of interest" description="Disordered" evidence="5">
    <location>
        <begin position="118"/>
        <end position="183"/>
    </location>
</feature>
<feature type="compositionally biased region" description="Low complexity" evidence="5">
    <location>
        <begin position="582"/>
        <end position="598"/>
    </location>
</feature>
<evidence type="ECO:0000256" key="5">
    <source>
        <dbReference type="SAM" id="MobiDB-lite"/>
    </source>
</evidence>
<evidence type="ECO:0000256" key="3">
    <source>
        <dbReference type="ARBA" id="ARBA00022989"/>
    </source>
</evidence>
<feature type="compositionally biased region" description="Polar residues" evidence="5">
    <location>
        <begin position="372"/>
        <end position="385"/>
    </location>
</feature>
<dbReference type="PANTHER" id="PTHR10671">
    <property type="entry name" value="EPITHELIAL MEMBRANE PROTEIN-RELATED"/>
    <property type="match status" value="1"/>
</dbReference>
<dbReference type="InterPro" id="IPR004031">
    <property type="entry name" value="PMP22/EMP/MP20/Claudin"/>
</dbReference>
<evidence type="ECO:0000256" key="4">
    <source>
        <dbReference type="ARBA" id="ARBA00023136"/>
    </source>
</evidence>
<dbReference type="Pfam" id="PF00822">
    <property type="entry name" value="PMP22_Claudin"/>
    <property type="match status" value="1"/>
</dbReference>
<evidence type="ECO:0000256" key="6">
    <source>
        <dbReference type="SAM" id="Phobius"/>
    </source>
</evidence>
<proteinExistence type="predicted"/>
<feature type="transmembrane region" description="Helical" evidence="6">
    <location>
        <begin position="835"/>
        <end position="861"/>
    </location>
</feature>
<keyword evidence="3 6" id="KW-1133">Transmembrane helix</keyword>